<feature type="compositionally biased region" description="Basic and acidic residues" evidence="1">
    <location>
        <begin position="1"/>
        <end position="11"/>
    </location>
</feature>
<name>A0A1B6H322_9HEMI</name>
<organism evidence="2">
    <name type="scientific">Cuerna arida</name>
    <dbReference type="NCBI Taxonomy" id="1464854"/>
    <lineage>
        <taxon>Eukaryota</taxon>
        <taxon>Metazoa</taxon>
        <taxon>Ecdysozoa</taxon>
        <taxon>Arthropoda</taxon>
        <taxon>Hexapoda</taxon>
        <taxon>Insecta</taxon>
        <taxon>Pterygota</taxon>
        <taxon>Neoptera</taxon>
        <taxon>Paraneoptera</taxon>
        <taxon>Hemiptera</taxon>
        <taxon>Auchenorrhyncha</taxon>
        <taxon>Membracoidea</taxon>
        <taxon>Cicadellidae</taxon>
        <taxon>Cicadellinae</taxon>
        <taxon>Proconiini</taxon>
        <taxon>Cuerna</taxon>
    </lineage>
</organism>
<accession>A0A1B6H322</accession>
<gene>
    <name evidence="2" type="ORF">g.46830</name>
</gene>
<evidence type="ECO:0000256" key="1">
    <source>
        <dbReference type="SAM" id="MobiDB-lite"/>
    </source>
</evidence>
<feature type="non-terminal residue" evidence="2">
    <location>
        <position position="1"/>
    </location>
</feature>
<proteinExistence type="predicted"/>
<reference evidence="2" key="1">
    <citation type="submission" date="2015-11" db="EMBL/GenBank/DDBJ databases">
        <title>De novo transcriptome assembly of four potential Pierce s Disease insect vectors from Arizona vineyards.</title>
        <authorList>
            <person name="Tassone E.E."/>
        </authorList>
    </citation>
    <scope>NUCLEOTIDE SEQUENCE</scope>
</reference>
<feature type="region of interest" description="Disordered" evidence="1">
    <location>
        <begin position="1"/>
        <end position="35"/>
    </location>
</feature>
<evidence type="ECO:0000313" key="2">
    <source>
        <dbReference type="EMBL" id="JAS69038.1"/>
    </source>
</evidence>
<feature type="non-terminal residue" evidence="2">
    <location>
        <position position="104"/>
    </location>
</feature>
<dbReference type="AlphaFoldDB" id="A0A1B6H322"/>
<dbReference type="EMBL" id="GECZ01000731">
    <property type="protein sequence ID" value="JAS69038.1"/>
    <property type="molecule type" value="Transcribed_RNA"/>
</dbReference>
<sequence>FCTLESAKKSTETQLAPEVENCTPTAPKEVDEAVSDSTVTINALADSTTKSMKPQNGRLRPVYDWQNEYETWHLMCVKDEVHFKERIQNLYQVHMHITSSMRCL</sequence>
<protein>
    <submittedName>
        <fullName evidence="2">Uncharacterized protein</fullName>
    </submittedName>
</protein>